<reference evidence="1" key="1">
    <citation type="journal article" date="2015" name="Nature">
        <title>Complex archaea that bridge the gap between prokaryotes and eukaryotes.</title>
        <authorList>
            <person name="Spang A."/>
            <person name="Saw J.H."/>
            <person name="Jorgensen S.L."/>
            <person name="Zaremba-Niedzwiedzka K."/>
            <person name="Martijn J."/>
            <person name="Lind A.E."/>
            <person name="van Eijk R."/>
            <person name="Schleper C."/>
            <person name="Guy L."/>
            <person name="Ettema T.J."/>
        </authorList>
    </citation>
    <scope>NUCLEOTIDE SEQUENCE</scope>
</reference>
<dbReference type="EMBL" id="LAZR01000002">
    <property type="protein sequence ID" value="KKO11796.1"/>
    <property type="molecule type" value="Genomic_DNA"/>
</dbReference>
<accession>A0A0F9W3G0</accession>
<name>A0A0F9W3G0_9ZZZZ</name>
<comment type="caution">
    <text evidence="1">The sequence shown here is derived from an EMBL/GenBank/DDBJ whole genome shotgun (WGS) entry which is preliminary data.</text>
</comment>
<protein>
    <submittedName>
        <fullName evidence="1">Uncharacterized protein</fullName>
    </submittedName>
</protein>
<proteinExistence type="predicted"/>
<dbReference type="AlphaFoldDB" id="A0A0F9W3G0"/>
<sequence>MMIWDKSYFDSFGVTDGQTDTQFPHFDQADRIIIRSRENLASLTTDTIQSAIEKFDALYTDFYGESFHEHMGTRLLRDETSEDYQRYHPEVLDLLLIQDAYPIKNKPFNWGHLDAIIALNVIARAVTEDLSARDDQSSTIQIRNHEASEYLLLANEVLSLAEPAARPVTDNTQTLNARKAARAKHAPRDELKQEFFDWYARHDDKRTFTSKNQAAEKFYRSLPEHKRNLIAESNAKRFFTDALRAYLK</sequence>
<organism evidence="1">
    <name type="scientific">marine sediment metagenome</name>
    <dbReference type="NCBI Taxonomy" id="412755"/>
    <lineage>
        <taxon>unclassified sequences</taxon>
        <taxon>metagenomes</taxon>
        <taxon>ecological metagenomes</taxon>
    </lineage>
</organism>
<evidence type="ECO:0000313" key="1">
    <source>
        <dbReference type="EMBL" id="KKO11796.1"/>
    </source>
</evidence>
<gene>
    <name evidence="1" type="ORF">LCGC14_0013000</name>
</gene>